<protein>
    <recommendedName>
        <fullName evidence="4">Activin types I and II receptor domain-containing protein</fullName>
    </recommendedName>
</protein>
<keyword evidence="3" id="KW-1185">Reference proteome</keyword>
<evidence type="ECO:0000313" key="2">
    <source>
        <dbReference type="EMBL" id="RNA32159.1"/>
    </source>
</evidence>
<sequence>MFYCSYFSICLILTAMIHTSTSLKCYSSIGSSDESLKYNDVQTCNEGHTCVRTEFIDNEKSYWVSGCAPLKFCYNDLIANEYIETTIQTYLQKSIKVWRINKKNCCDKSLCNSTSRSAINIYFLVLMIICISN</sequence>
<proteinExistence type="predicted"/>
<evidence type="ECO:0008006" key="4">
    <source>
        <dbReference type="Google" id="ProtNLM"/>
    </source>
</evidence>
<dbReference type="AlphaFoldDB" id="A0A3M7S8Y0"/>
<evidence type="ECO:0000313" key="3">
    <source>
        <dbReference type="Proteomes" id="UP000276133"/>
    </source>
</evidence>
<gene>
    <name evidence="2" type="ORF">BpHYR1_017685</name>
</gene>
<dbReference type="Gene3D" id="2.10.60.10">
    <property type="entry name" value="CD59"/>
    <property type="match status" value="1"/>
</dbReference>
<reference evidence="2 3" key="1">
    <citation type="journal article" date="2018" name="Sci. Rep.">
        <title>Genomic signatures of local adaptation to the degree of environmental predictability in rotifers.</title>
        <authorList>
            <person name="Franch-Gras L."/>
            <person name="Hahn C."/>
            <person name="Garcia-Roger E.M."/>
            <person name="Carmona M.J."/>
            <person name="Serra M."/>
            <person name="Gomez A."/>
        </authorList>
    </citation>
    <scope>NUCLEOTIDE SEQUENCE [LARGE SCALE GENOMIC DNA]</scope>
    <source>
        <strain evidence="2">HYR1</strain>
    </source>
</reference>
<dbReference type="OrthoDB" id="10386386at2759"/>
<dbReference type="EMBL" id="REGN01001835">
    <property type="protein sequence ID" value="RNA32159.1"/>
    <property type="molecule type" value="Genomic_DNA"/>
</dbReference>
<accession>A0A3M7S8Y0</accession>
<organism evidence="2 3">
    <name type="scientific">Brachionus plicatilis</name>
    <name type="common">Marine rotifer</name>
    <name type="synonym">Brachionus muelleri</name>
    <dbReference type="NCBI Taxonomy" id="10195"/>
    <lineage>
        <taxon>Eukaryota</taxon>
        <taxon>Metazoa</taxon>
        <taxon>Spiralia</taxon>
        <taxon>Gnathifera</taxon>
        <taxon>Rotifera</taxon>
        <taxon>Eurotatoria</taxon>
        <taxon>Monogononta</taxon>
        <taxon>Pseudotrocha</taxon>
        <taxon>Ploima</taxon>
        <taxon>Brachionidae</taxon>
        <taxon>Brachionus</taxon>
    </lineage>
</organism>
<name>A0A3M7S8Y0_BRAPC</name>
<keyword evidence="1" id="KW-0732">Signal</keyword>
<evidence type="ECO:0000256" key="1">
    <source>
        <dbReference type="SAM" id="SignalP"/>
    </source>
</evidence>
<dbReference type="Proteomes" id="UP000276133">
    <property type="component" value="Unassembled WGS sequence"/>
</dbReference>
<feature type="signal peptide" evidence="1">
    <location>
        <begin position="1"/>
        <end position="22"/>
    </location>
</feature>
<dbReference type="InterPro" id="IPR045860">
    <property type="entry name" value="Snake_toxin-like_sf"/>
</dbReference>
<feature type="chain" id="PRO_5018293800" description="Activin types I and II receptor domain-containing protein" evidence="1">
    <location>
        <begin position="23"/>
        <end position="133"/>
    </location>
</feature>
<comment type="caution">
    <text evidence="2">The sequence shown here is derived from an EMBL/GenBank/DDBJ whole genome shotgun (WGS) entry which is preliminary data.</text>
</comment>